<proteinExistence type="predicted"/>
<sequence length="118" mass="13072">MVKKSDAFARKQELEDWQKIGTPPLATINAAPVPKDVPRLEDLTSDRSSRNHGSEKRQRITKAEKRLRSASCTESSSSSTSSASMDRVWSISTVSSAASEAVTSHRTKKREETSHKNK</sequence>
<feature type="region of interest" description="Disordered" evidence="1">
    <location>
        <begin position="1"/>
        <end position="118"/>
    </location>
</feature>
<feature type="compositionally biased region" description="Basic and acidic residues" evidence="1">
    <location>
        <begin position="1"/>
        <end position="18"/>
    </location>
</feature>
<protein>
    <submittedName>
        <fullName evidence="4">TPX2 domain-containing protein</fullName>
    </submittedName>
</protein>
<evidence type="ECO:0000313" key="4">
    <source>
        <dbReference type="WBParaSite" id="GPUH_0000910701-mRNA-1"/>
    </source>
</evidence>
<dbReference type="WBParaSite" id="GPUH_0000910701-mRNA-1">
    <property type="protein sequence ID" value="GPUH_0000910701-mRNA-1"/>
    <property type="gene ID" value="GPUH_0000910701"/>
</dbReference>
<organism evidence="4">
    <name type="scientific">Gongylonema pulchrum</name>
    <dbReference type="NCBI Taxonomy" id="637853"/>
    <lineage>
        <taxon>Eukaryota</taxon>
        <taxon>Metazoa</taxon>
        <taxon>Ecdysozoa</taxon>
        <taxon>Nematoda</taxon>
        <taxon>Chromadorea</taxon>
        <taxon>Rhabditida</taxon>
        <taxon>Spirurina</taxon>
        <taxon>Spiruromorpha</taxon>
        <taxon>Spiruroidea</taxon>
        <taxon>Gongylonematidae</taxon>
        <taxon>Gongylonema</taxon>
    </lineage>
</organism>
<gene>
    <name evidence="2" type="ORF">GPUH_LOCUS9097</name>
</gene>
<evidence type="ECO:0000313" key="3">
    <source>
        <dbReference type="Proteomes" id="UP000271098"/>
    </source>
</evidence>
<keyword evidence="3" id="KW-1185">Reference proteome</keyword>
<evidence type="ECO:0000313" key="2">
    <source>
        <dbReference type="EMBL" id="VDK68187.1"/>
    </source>
</evidence>
<name>A0A183DK56_9BILA</name>
<evidence type="ECO:0000256" key="1">
    <source>
        <dbReference type="SAM" id="MobiDB-lite"/>
    </source>
</evidence>
<feature type="compositionally biased region" description="Basic and acidic residues" evidence="1">
    <location>
        <begin position="109"/>
        <end position="118"/>
    </location>
</feature>
<accession>A0A183DK56</accession>
<dbReference type="Proteomes" id="UP000271098">
    <property type="component" value="Unassembled WGS sequence"/>
</dbReference>
<dbReference type="AlphaFoldDB" id="A0A183DK56"/>
<reference evidence="4" key="1">
    <citation type="submission" date="2016-06" db="UniProtKB">
        <authorList>
            <consortium name="WormBaseParasite"/>
        </authorList>
    </citation>
    <scope>IDENTIFICATION</scope>
</reference>
<dbReference type="EMBL" id="UYRT01028696">
    <property type="protein sequence ID" value="VDK68187.1"/>
    <property type="molecule type" value="Genomic_DNA"/>
</dbReference>
<feature type="compositionally biased region" description="Low complexity" evidence="1">
    <location>
        <begin position="69"/>
        <end position="104"/>
    </location>
</feature>
<reference evidence="2 3" key="2">
    <citation type="submission" date="2018-11" db="EMBL/GenBank/DDBJ databases">
        <authorList>
            <consortium name="Pathogen Informatics"/>
        </authorList>
    </citation>
    <scope>NUCLEOTIDE SEQUENCE [LARGE SCALE GENOMIC DNA]</scope>
</reference>
<feature type="compositionally biased region" description="Basic and acidic residues" evidence="1">
    <location>
        <begin position="36"/>
        <end position="67"/>
    </location>
</feature>